<evidence type="ECO:0000256" key="1">
    <source>
        <dbReference type="ARBA" id="ARBA00006096"/>
    </source>
</evidence>
<evidence type="ECO:0000313" key="5">
    <source>
        <dbReference type="Proteomes" id="UP000549695"/>
    </source>
</evidence>
<organism evidence="4 5">
    <name type="scientific">Pseudonocardia alni</name>
    <name type="common">Amycolata alni</name>
    <dbReference type="NCBI Taxonomy" id="33907"/>
    <lineage>
        <taxon>Bacteria</taxon>
        <taxon>Bacillati</taxon>
        <taxon>Actinomycetota</taxon>
        <taxon>Actinomycetes</taxon>
        <taxon>Pseudonocardiales</taxon>
        <taxon>Pseudonocardiaceae</taxon>
        <taxon>Pseudonocardia</taxon>
    </lineage>
</organism>
<accession>A0A852W342</accession>
<comment type="caution">
    <text evidence="4">The sequence shown here is derived from an EMBL/GenBank/DDBJ whole genome shotgun (WGS) entry which is preliminary data.</text>
</comment>
<name>A0A852W342_PSEA5</name>
<comment type="similarity">
    <text evidence="1">Belongs to the peptidase S13 family.</text>
</comment>
<keyword evidence="4" id="KW-0121">Carboxypeptidase</keyword>
<dbReference type="RefSeq" id="WP_179761632.1">
    <property type="nucleotide sequence ID" value="NZ_BAAAJZ010000003.1"/>
</dbReference>
<evidence type="ECO:0000256" key="2">
    <source>
        <dbReference type="ARBA" id="ARBA00022801"/>
    </source>
</evidence>
<dbReference type="InterPro" id="IPR000667">
    <property type="entry name" value="Peptidase_S13"/>
</dbReference>
<dbReference type="Gene3D" id="3.40.710.10">
    <property type="entry name" value="DD-peptidase/beta-lactamase superfamily"/>
    <property type="match status" value="2"/>
</dbReference>
<dbReference type="Proteomes" id="UP000549695">
    <property type="component" value="Unassembled WGS sequence"/>
</dbReference>
<evidence type="ECO:0000313" key="4">
    <source>
        <dbReference type="EMBL" id="NYG03139.1"/>
    </source>
</evidence>
<dbReference type="GO" id="GO:0009002">
    <property type="term" value="F:serine-type D-Ala-D-Ala carboxypeptidase activity"/>
    <property type="evidence" value="ECO:0007669"/>
    <property type="project" value="UniProtKB-EC"/>
</dbReference>
<dbReference type="PANTHER" id="PTHR30023:SF0">
    <property type="entry name" value="PENICILLIN-SENSITIVE CARBOXYPEPTIDASE A"/>
    <property type="match status" value="1"/>
</dbReference>
<feature type="region of interest" description="Disordered" evidence="3">
    <location>
        <begin position="234"/>
        <end position="253"/>
    </location>
</feature>
<dbReference type="InterPro" id="IPR012338">
    <property type="entry name" value="Beta-lactam/transpept-like"/>
</dbReference>
<gene>
    <name evidence="4" type="ORF">HDA37_003424</name>
</gene>
<dbReference type="EC" id="3.4.21.-" evidence="4"/>
<dbReference type="AlphaFoldDB" id="A0A852W342"/>
<keyword evidence="4" id="KW-0645">Protease</keyword>
<dbReference type="PANTHER" id="PTHR30023">
    <property type="entry name" value="D-ALANYL-D-ALANINE CARBOXYPEPTIDASE"/>
    <property type="match status" value="1"/>
</dbReference>
<evidence type="ECO:0000256" key="3">
    <source>
        <dbReference type="SAM" id="MobiDB-lite"/>
    </source>
</evidence>
<proteinExistence type="inferred from homology"/>
<dbReference type="GO" id="GO:0006508">
    <property type="term" value="P:proteolysis"/>
    <property type="evidence" value="ECO:0007669"/>
    <property type="project" value="InterPro"/>
</dbReference>
<dbReference type="EC" id="3.4.16.4" evidence="4"/>
<reference evidence="4 5" key="1">
    <citation type="submission" date="2020-07" db="EMBL/GenBank/DDBJ databases">
        <title>Sequencing the genomes of 1000 actinobacteria strains.</title>
        <authorList>
            <person name="Klenk H.-P."/>
        </authorList>
    </citation>
    <scope>NUCLEOTIDE SEQUENCE [LARGE SCALE GENOMIC DNA]</scope>
    <source>
        <strain evidence="4 5">DSM 44749</strain>
    </source>
</reference>
<keyword evidence="5" id="KW-1185">Reference proteome</keyword>
<dbReference type="GO" id="GO:0000270">
    <property type="term" value="P:peptidoglycan metabolic process"/>
    <property type="evidence" value="ECO:0007669"/>
    <property type="project" value="TreeGrafter"/>
</dbReference>
<dbReference type="SUPFAM" id="SSF56601">
    <property type="entry name" value="beta-lactamase/transpeptidase-like"/>
    <property type="match status" value="1"/>
</dbReference>
<dbReference type="GeneID" id="98053143"/>
<dbReference type="PRINTS" id="PR00922">
    <property type="entry name" value="DADACBPTASE3"/>
</dbReference>
<protein>
    <submittedName>
        <fullName evidence="4">D-alanyl-D-alanine carboxypeptidase/D-alanyl-D-alanine-endopeptidase (Penicillin-binding protein 4)</fullName>
        <ecNumber evidence="4">3.4.16.4</ecNumber>
        <ecNumber evidence="4">3.4.21.-</ecNumber>
    </submittedName>
</protein>
<sequence>MGRRHRRPERSYRRFAVVAVAVMALASLFGAVALAGPDARSSFGLGTTATRYPPVPMPALRPLTPTAPVPSAAGITQALTSQLDAPELGEVTGVVMDSAAPRGVKPIWERDGDRGMVPGSTTKLLTAAAALLSLNPTDRLATRVVPGPSPDSVVLVGSGDPSLTALPDGQDGLYPEPARIADLAEQVKKAVGRPITTVYTDASLWTGPAESPGWGPTDVADGYVAPMSALMLDGGRTEPLQQDGPRSTDPAAAAGKALARALGASDVLEGVAAANAPVLGSVSSPPIASLIEYMLTASDNVTAEAMARQVAVSKDGEASFDGASKAVTEALVQAGYDVSGLELADGSGLSRDNLIPARLLGAVLSSAAAQSDSPTDVQFLRPILTGLPVAGGGGTLADRFGDPRSVAGRGVVRAKTGTLSGASSLAGVVTDVDGRLLVFALLSNGTSPADARPALDRIAATLSRCGCRG</sequence>
<dbReference type="NCBIfam" id="TIGR00666">
    <property type="entry name" value="PBP4"/>
    <property type="match status" value="1"/>
</dbReference>
<dbReference type="Pfam" id="PF02113">
    <property type="entry name" value="Peptidase_S13"/>
    <property type="match status" value="2"/>
</dbReference>
<dbReference type="EMBL" id="JACCCZ010000001">
    <property type="protein sequence ID" value="NYG03139.1"/>
    <property type="molecule type" value="Genomic_DNA"/>
</dbReference>
<keyword evidence="2 4" id="KW-0378">Hydrolase</keyword>